<evidence type="ECO:0000313" key="3">
    <source>
        <dbReference type="Proteomes" id="UP000622552"/>
    </source>
</evidence>
<dbReference type="EMBL" id="JADOUF010000001">
    <property type="protein sequence ID" value="MBG6136792.1"/>
    <property type="molecule type" value="Genomic_DNA"/>
</dbReference>
<comment type="caution">
    <text evidence="2">The sequence shown here is derived from an EMBL/GenBank/DDBJ whole genome shotgun (WGS) entry which is preliminary data.</text>
</comment>
<protein>
    <submittedName>
        <fullName evidence="2">Uncharacterized protein</fullName>
    </submittedName>
</protein>
<proteinExistence type="predicted"/>
<keyword evidence="3" id="KW-1185">Reference proteome</keyword>
<dbReference type="Proteomes" id="UP000622552">
    <property type="component" value="Unassembled WGS sequence"/>
</dbReference>
<dbReference type="AlphaFoldDB" id="A0A8J7GHN5"/>
<reference evidence="2" key="1">
    <citation type="submission" date="2020-11" db="EMBL/GenBank/DDBJ databases">
        <title>Sequencing the genomes of 1000 actinobacteria strains.</title>
        <authorList>
            <person name="Klenk H.-P."/>
        </authorList>
    </citation>
    <scope>NUCLEOTIDE SEQUENCE</scope>
    <source>
        <strain evidence="2">DSM 45356</strain>
    </source>
</reference>
<evidence type="ECO:0000256" key="1">
    <source>
        <dbReference type="SAM" id="Phobius"/>
    </source>
</evidence>
<name>A0A8J7GHN5_9ACTN</name>
<evidence type="ECO:0000313" key="2">
    <source>
        <dbReference type="EMBL" id="MBG6136792.1"/>
    </source>
</evidence>
<feature type="transmembrane region" description="Helical" evidence="1">
    <location>
        <begin position="37"/>
        <end position="57"/>
    </location>
</feature>
<accession>A0A8J7GHN5</accession>
<gene>
    <name evidence="2" type="ORF">IW245_002986</name>
</gene>
<keyword evidence="1" id="KW-1133">Transmembrane helix</keyword>
<keyword evidence="1" id="KW-0812">Transmembrane</keyword>
<dbReference type="RefSeq" id="WP_197003722.1">
    <property type="nucleotide sequence ID" value="NZ_BONS01000016.1"/>
</dbReference>
<feature type="transmembrane region" description="Helical" evidence="1">
    <location>
        <begin position="12"/>
        <end position="31"/>
    </location>
</feature>
<keyword evidence="1" id="KW-0472">Membrane</keyword>
<organism evidence="2 3">
    <name type="scientific">Longispora fulva</name>
    <dbReference type="NCBI Taxonomy" id="619741"/>
    <lineage>
        <taxon>Bacteria</taxon>
        <taxon>Bacillati</taxon>
        <taxon>Actinomycetota</taxon>
        <taxon>Actinomycetes</taxon>
        <taxon>Micromonosporales</taxon>
        <taxon>Micromonosporaceae</taxon>
        <taxon>Longispora</taxon>
    </lineage>
</organism>
<sequence>MNRTVLLGLARNGAVARAVLLALATVVLLAAGQRILIPFAVAAYAVANAVALTLATARATRATAPARPAGR</sequence>